<organism evidence="3">
    <name type="scientific">Strombidinopsis acuminata</name>
    <dbReference type="NCBI Taxonomy" id="141414"/>
    <lineage>
        <taxon>Eukaryota</taxon>
        <taxon>Sar</taxon>
        <taxon>Alveolata</taxon>
        <taxon>Ciliophora</taxon>
        <taxon>Intramacronucleata</taxon>
        <taxon>Spirotrichea</taxon>
        <taxon>Choreotrichia</taxon>
        <taxon>Choreotrichida</taxon>
        <taxon>Strombidinopsidae</taxon>
        <taxon>Strombidinopsis</taxon>
    </lineage>
</organism>
<protein>
    <recommendedName>
        <fullName evidence="2">DJ-1/PfpI domain-containing protein</fullName>
    </recommendedName>
</protein>
<evidence type="ECO:0000256" key="1">
    <source>
        <dbReference type="ARBA" id="ARBA00022737"/>
    </source>
</evidence>
<proteinExistence type="predicted"/>
<feature type="domain" description="DJ-1/PfpI" evidence="2">
    <location>
        <begin position="3"/>
        <end position="170"/>
    </location>
</feature>
<dbReference type="EMBL" id="HBIQ01015299">
    <property type="protein sequence ID" value="CAE0528482.1"/>
    <property type="molecule type" value="Transcribed_RNA"/>
</dbReference>
<dbReference type="PANTHER" id="PTHR48094">
    <property type="entry name" value="PROTEIN/NUCLEIC ACID DEGLYCASE DJ-1-RELATED"/>
    <property type="match status" value="1"/>
</dbReference>
<gene>
    <name evidence="3" type="ORF">SACU0126_LOCUS4935</name>
</gene>
<dbReference type="CDD" id="cd03135">
    <property type="entry name" value="GATase1_DJ-1"/>
    <property type="match status" value="1"/>
</dbReference>
<name>A0A7S3W092_9SPIT</name>
<dbReference type="PANTHER" id="PTHR48094:SF12">
    <property type="entry name" value="PARKINSON DISEASE PROTEIN 7 HOMOLOG"/>
    <property type="match status" value="1"/>
</dbReference>
<dbReference type="InterPro" id="IPR050325">
    <property type="entry name" value="Prot/Nucl_acid_deglycase"/>
</dbReference>
<dbReference type="SUPFAM" id="SSF52317">
    <property type="entry name" value="Class I glutamine amidotransferase-like"/>
    <property type="match status" value="1"/>
</dbReference>
<dbReference type="InterPro" id="IPR002818">
    <property type="entry name" value="DJ-1/PfpI"/>
</dbReference>
<dbReference type="GO" id="GO:1903189">
    <property type="term" value="P:glyoxal metabolic process"/>
    <property type="evidence" value="ECO:0007669"/>
    <property type="project" value="TreeGrafter"/>
</dbReference>
<keyword evidence="1" id="KW-0677">Repeat</keyword>
<dbReference type="Pfam" id="PF01965">
    <property type="entry name" value="DJ-1_PfpI"/>
    <property type="match status" value="1"/>
</dbReference>
<evidence type="ECO:0000259" key="2">
    <source>
        <dbReference type="Pfam" id="PF01965"/>
    </source>
</evidence>
<dbReference type="GO" id="GO:0005737">
    <property type="term" value="C:cytoplasm"/>
    <property type="evidence" value="ECO:0007669"/>
    <property type="project" value="TreeGrafter"/>
</dbReference>
<dbReference type="AlphaFoldDB" id="A0A7S3W092"/>
<sequence length="190" mass="19832">MPRVLVPIADDSEEIETSCVTDVLVRAGVEVTVASVMPEGRLQCKMARGLKVVADVPIADCVGKEWDAIALPGGMPGAKHLSECAPLVELLKAQVAANKTLGAVCAAPAIVLAAHGLLPPTATSFPVDAFKSKLAEAGTAWTEARVVVDRSVVTSQGPGTSLQFALKLVERLVSREKAEEIAKALLTQMP</sequence>
<evidence type="ECO:0000313" key="3">
    <source>
        <dbReference type="EMBL" id="CAE0528482.1"/>
    </source>
</evidence>
<dbReference type="InterPro" id="IPR029062">
    <property type="entry name" value="Class_I_gatase-like"/>
</dbReference>
<dbReference type="InterPro" id="IPR006287">
    <property type="entry name" value="DJ-1"/>
</dbReference>
<dbReference type="FunFam" id="3.40.50.880:FF:000015">
    <property type="entry name" value="Protein DJ-1 homolog C"/>
    <property type="match status" value="1"/>
</dbReference>
<dbReference type="NCBIfam" id="TIGR01383">
    <property type="entry name" value="not_thiJ"/>
    <property type="match status" value="1"/>
</dbReference>
<dbReference type="Gene3D" id="3.40.50.880">
    <property type="match status" value="1"/>
</dbReference>
<reference evidence="3" key="1">
    <citation type="submission" date="2021-01" db="EMBL/GenBank/DDBJ databases">
        <authorList>
            <person name="Corre E."/>
            <person name="Pelletier E."/>
            <person name="Niang G."/>
            <person name="Scheremetjew M."/>
            <person name="Finn R."/>
            <person name="Kale V."/>
            <person name="Holt S."/>
            <person name="Cochrane G."/>
            <person name="Meng A."/>
            <person name="Brown T."/>
            <person name="Cohen L."/>
        </authorList>
    </citation>
    <scope>NUCLEOTIDE SEQUENCE</scope>
    <source>
        <strain evidence="3">SPMC142</strain>
    </source>
</reference>
<accession>A0A7S3W092</accession>